<comment type="caution">
    <text evidence="1">The sequence shown here is derived from an EMBL/GenBank/DDBJ whole genome shotgun (WGS) entry which is preliminary data.</text>
</comment>
<name>A0A8S1V7I2_PAROT</name>
<sequence>MKFANATIKGDFEQIKQIQSKWKNQEIRKEIKKIQKDQNLILQRNKIMIFNFLMFLQQQSIIILNLKDLNQYVYQKIKETLNYQLQSLITKSLNNVVVPQNNLQEEIQNQGLSIDRNFNFKELDGINFLKVYIVSKEKGETNQMIYFEIKLVRILFLIQNNMKNKIFYSNLKNKRKINKKITKSILFTQCLFLYLICKWKKNVDKEQKKSFNFHYQKKILTVSDTYFCVQITVINNDFINTRILKMSKKDDNEEKKQIKSKLLENLVKRSKPQIIIINQHLLREIQRFIEKELNQ</sequence>
<proteinExistence type="predicted"/>
<accession>A0A8S1V7I2</accession>
<dbReference type="Proteomes" id="UP000683925">
    <property type="component" value="Unassembled WGS sequence"/>
</dbReference>
<evidence type="ECO:0000313" key="2">
    <source>
        <dbReference type="Proteomes" id="UP000683925"/>
    </source>
</evidence>
<reference evidence="1" key="1">
    <citation type="submission" date="2021-01" db="EMBL/GenBank/DDBJ databases">
        <authorList>
            <consortium name="Genoscope - CEA"/>
            <person name="William W."/>
        </authorList>
    </citation>
    <scope>NUCLEOTIDE SEQUENCE</scope>
</reference>
<organism evidence="1 2">
    <name type="scientific">Paramecium octaurelia</name>
    <dbReference type="NCBI Taxonomy" id="43137"/>
    <lineage>
        <taxon>Eukaryota</taxon>
        <taxon>Sar</taxon>
        <taxon>Alveolata</taxon>
        <taxon>Ciliophora</taxon>
        <taxon>Intramacronucleata</taxon>
        <taxon>Oligohymenophorea</taxon>
        <taxon>Peniculida</taxon>
        <taxon>Parameciidae</taxon>
        <taxon>Paramecium</taxon>
    </lineage>
</organism>
<dbReference type="EMBL" id="CAJJDP010000059">
    <property type="protein sequence ID" value="CAD8172651.1"/>
    <property type="molecule type" value="Genomic_DNA"/>
</dbReference>
<keyword evidence="2" id="KW-1185">Reference proteome</keyword>
<evidence type="ECO:0000313" key="1">
    <source>
        <dbReference type="EMBL" id="CAD8172651.1"/>
    </source>
</evidence>
<dbReference type="AlphaFoldDB" id="A0A8S1V7I2"/>
<gene>
    <name evidence="1" type="ORF">POCTA_138.1.T0600223</name>
</gene>
<protein>
    <submittedName>
        <fullName evidence="1">Uncharacterized protein</fullName>
    </submittedName>
</protein>